<evidence type="ECO:0000313" key="2">
    <source>
        <dbReference type="Proteomes" id="UP000064912"/>
    </source>
</evidence>
<evidence type="ECO:0000313" key="1">
    <source>
        <dbReference type="EMBL" id="BAQ71281.1"/>
    </source>
</evidence>
<accession>A0A0D6B8C9</accession>
<dbReference type="Gene3D" id="1.20.58.760">
    <property type="entry name" value="Peptidase M41"/>
    <property type="match status" value="1"/>
</dbReference>
<dbReference type="GO" id="GO:0004222">
    <property type="term" value="F:metalloendopeptidase activity"/>
    <property type="evidence" value="ECO:0007669"/>
    <property type="project" value="InterPro"/>
</dbReference>
<dbReference type="GO" id="GO:0005524">
    <property type="term" value="F:ATP binding"/>
    <property type="evidence" value="ECO:0007669"/>
    <property type="project" value="InterPro"/>
</dbReference>
<dbReference type="Proteomes" id="UP000064912">
    <property type="component" value="Chromosome"/>
</dbReference>
<dbReference type="EMBL" id="AP014800">
    <property type="protein sequence ID" value="BAQ71281.1"/>
    <property type="molecule type" value="Genomic_DNA"/>
</dbReference>
<dbReference type="AlphaFoldDB" id="A0A0D6B8C9"/>
<organism evidence="1 2">
    <name type="scientific">Rhodovulum sulfidophilum</name>
    <name type="common">Rhodobacter sulfidophilus</name>
    <dbReference type="NCBI Taxonomy" id="35806"/>
    <lineage>
        <taxon>Bacteria</taxon>
        <taxon>Pseudomonadati</taxon>
        <taxon>Pseudomonadota</taxon>
        <taxon>Alphaproteobacteria</taxon>
        <taxon>Rhodobacterales</taxon>
        <taxon>Paracoccaceae</taxon>
        <taxon>Rhodovulum</taxon>
    </lineage>
</organism>
<dbReference type="PATRIC" id="fig|35806.4.peg.4264"/>
<gene>
    <name evidence="1" type="ORF">NHU_04161</name>
</gene>
<dbReference type="InterPro" id="IPR037219">
    <property type="entry name" value="Peptidase_M41-like"/>
</dbReference>
<sequence>MILGEVSGGAGGGRTSDLASATMLVLRLDRKLGLGVCGNLWRGPADPQRLTPEERDRVRAKCGQSERRARELLKPRRDLIEAVAARLVETRELAAEEVADLLGDLESGETH</sequence>
<name>A0A0D6B8C9_RHOSU</name>
<proteinExistence type="predicted"/>
<protein>
    <submittedName>
        <fullName evidence="1">AAA ATPase</fullName>
    </submittedName>
</protein>
<reference evidence="1 2" key="1">
    <citation type="submission" date="2015-02" db="EMBL/GenBank/DDBJ databases">
        <title>Genome sequene of Rhodovulum sulfidophilum DSM 2351.</title>
        <authorList>
            <person name="Nagao N."/>
        </authorList>
    </citation>
    <scope>NUCLEOTIDE SEQUENCE [LARGE SCALE GENOMIC DNA]</scope>
    <source>
        <strain evidence="1 2">DSM 2351</strain>
    </source>
</reference>
<dbReference type="GO" id="GO:0004176">
    <property type="term" value="F:ATP-dependent peptidase activity"/>
    <property type="evidence" value="ECO:0007669"/>
    <property type="project" value="InterPro"/>
</dbReference>
<dbReference type="KEGG" id="rsu:NHU_04161"/>
<dbReference type="SUPFAM" id="SSF140990">
    <property type="entry name" value="FtsH protease domain-like"/>
    <property type="match status" value="1"/>
</dbReference>
<dbReference type="GO" id="GO:0006508">
    <property type="term" value="P:proteolysis"/>
    <property type="evidence" value="ECO:0007669"/>
    <property type="project" value="InterPro"/>
</dbReference>